<reference evidence="1" key="1">
    <citation type="submission" date="2018-05" db="EMBL/GenBank/DDBJ databases">
        <authorList>
            <person name="Lanie J.A."/>
            <person name="Ng W.-L."/>
            <person name="Kazmierczak K.M."/>
            <person name="Andrzejewski T.M."/>
            <person name="Davidsen T.M."/>
            <person name="Wayne K.J."/>
            <person name="Tettelin H."/>
            <person name="Glass J.I."/>
            <person name="Rusch D."/>
            <person name="Podicherti R."/>
            <person name="Tsui H.-C.T."/>
            <person name="Winkler M.E."/>
        </authorList>
    </citation>
    <scope>NUCLEOTIDE SEQUENCE</scope>
</reference>
<sequence>MIACRVLALCRSSFRSILTASFYTSVFDEKQRGALTLTDIGVWECGGYAVGGENYGSQGRACLSRERISAEHGEAGFWERLRATLFRNGFFEGL</sequence>
<protein>
    <submittedName>
        <fullName evidence="1">Uncharacterized protein</fullName>
    </submittedName>
</protein>
<name>A0A381Y4A9_9ZZZZ</name>
<accession>A0A381Y4A9</accession>
<gene>
    <name evidence="1" type="ORF">METZ01_LOCUS124773</name>
</gene>
<organism evidence="1">
    <name type="scientific">marine metagenome</name>
    <dbReference type="NCBI Taxonomy" id="408172"/>
    <lineage>
        <taxon>unclassified sequences</taxon>
        <taxon>metagenomes</taxon>
        <taxon>ecological metagenomes</taxon>
    </lineage>
</organism>
<proteinExistence type="predicted"/>
<dbReference type="EMBL" id="UINC01017371">
    <property type="protein sequence ID" value="SVA71919.1"/>
    <property type="molecule type" value="Genomic_DNA"/>
</dbReference>
<evidence type="ECO:0000313" key="1">
    <source>
        <dbReference type="EMBL" id="SVA71919.1"/>
    </source>
</evidence>
<dbReference type="AlphaFoldDB" id="A0A381Y4A9"/>